<gene>
    <name evidence="3" type="ORF">COV87_02040</name>
</gene>
<keyword evidence="3" id="KW-0255">Endonuclease</keyword>
<keyword evidence="3" id="KW-0540">Nuclease</keyword>
<dbReference type="Gene3D" id="3.40.1440.10">
    <property type="entry name" value="GIY-YIG endonuclease"/>
    <property type="match status" value="1"/>
</dbReference>
<comment type="caution">
    <text evidence="3">The sequence shown here is derived from an EMBL/GenBank/DDBJ whole genome shotgun (WGS) entry which is preliminary data.</text>
</comment>
<dbReference type="InterPro" id="IPR050190">
    <property type="entry name" value="UPF0213_domain"/>
</dbReference>
<dbReference type="GO" id="GO:0004519">
    <property type="term" value="F:endonuclease activity"/>
    <property type="evidence" value="ECO:0007669"/>
    <property type="project" value="UniProtKB-KW"/>
</dbReference>
<dbReference type="SUPFAM" id="SSF82771">
    <property type="entry name" value="GIY-YIG endonuclease"/>
    <property type="match status" value="1"/>
</dbReference>
<dbReference type="PANTHER" id="PTHR34477">
    <property type="entry name" value="UPF0213 PROTEIN YHBQ"/>
    <property type="match status" value="1"/>
</dbReference>
<organism evidence="3 4">
    <name type="scientific">Candidatus Roizmanbacteria bacterium CG11_big_fil_rev_8_21_14_0_20_37_16</name>
    <dbReference type="NCBI Taxonomy" id="1974857"/>
    <lineage>
        <taxon>Bacteria</taxon>
        <taxon>Candidatus Roizmaniibacteriota</taxon>
    </lineage>
</organism>
<comment type="similarity">
    <text evidence="1">Belongs to the UPF0213 family.</text>
</comment>
<dbReference type="InterPro" id="IPR035901">
    <property type="entry name" value="GIY-YIG_endonuc_sf"/>
</dbReference>
<accession>A0A2H0KK91</accession>
<dbReference type="Proteomes" id="UP000229497">
    <property type="component" value="Unassembled WGS sequence"/>
</dbReference>
<evidence type="ECO:0000313" key="4">
    <source>
        <dbReference type="Proteomes" id="UP000229497"/>
    </source>
</evidence>
<sequence length="99" mass="11885">MNKVGFVYIMANERPTLYTGVTNNLVRRVYQHKNKVGSWFTSTYSLSKLIYYEYCESIEQAIVREKQIKDMNREDKLTMIKKFNPEFKDLYGRILDKLE</sequence>
<dbReference type="CDD" id="cd10448">
    <property type="entry name" value="GIY-YIG_unchar_3"/>
    <property type="match status" value="1"/>
</dbReference>
<evidence type="ECO:0000259" key="2">
    <source>
        <dbReference type="PROSITE" id="PS50164"/>
    </source>
</evidence>
<evidence type="ECO:0000313" key="3">
    <source>
        <dbReference type="EMBL" id="PIQ71677.1"/>
    </source>
</evidence>
<dbReference type="Pfam" id="PF01541">
    <property type="entry name" value="GIY-YIG"/>
    <property type="match status" value="1"/>
</dbReference>
<evidence type="ECO:0000256" key="1">
    <source>
        <dbReference type="ARBA" id="ARBA00007435"/>
    </source>
</evidence>
<name>A0A2H0KK91_9BACT</name>
<dbReference type="PANTHER" id="PTHR34477:SF5">
    <property type="entry name" value="BSL5627 PROTEIN"/>
    <property type="match status" value="1"/>
</dbReference>
<dbReference type="EMBL" id="PCVK01000057">
    <property type="protein sequence ID" value="PIQ71677.1"/>
    <property type="molecule type" value="Genomic_DNA"/>
</dbReference>
<reference evidence="3 4" key="1">
    <citation type="submission" date="2017-09" db="EMBL/GenBank/DDBJ databases">
        <title>Depth-based differentiation of microbial function through sediment-hosted aquifers and enrichment of novel symbionts in the deep terrestrial subsurface.</title>
        <authorList>
            <person name="Probst A.J."/>
            <person name="Ladd B."/>
            <person name="Jarett J.K."/>
            <person name="Geller-Mcgrath D.E."/>
            <person name="Sieber C.M."/>
            <person name="Emerson J.B."/>
            <person name="Anantharaman K."/>
            <person name="Thomas B.C."/>
            <person name="Malmstrom R."/>
            <person name="Stieglmeier M."/>
            <person name="Klingl A."/>
            <person name="Woyke T."/>
            <person name="Ryan C.M."/>
            <person name="Banfield J.F."/>
        </authorList>
    </citation>
    <scope>NUCLEOTIDE SEQUENCE [LARGE SCALE GENOMIC DNA]</scope>
    <source>
        <strain evidence="3">CG11_big_fil_rev_8_21_14_0_20_37_16</strain>
    </source>
</reference>
<keyword evidence="3" id="KW-0378">Hydrolase</keyword>
<dbReference type="InterPro" id="IPR000305">
    <property type="entry name" value="GIY-YIG_endonuc"/>
</dbReference>
<feature type="domain" description="GIY-YIG" evidence="2">
    <location>
        <begin position="3"/>
        <end position="78"/>
    </location>
</feature>
<proteinExistence type="inferred from homology"/>
<dbReference type="AlphaFoldDB" id="A0A2H0KK91"/>
<dbReference type="PROSITE" id="PS50164">
    <property type="entry name" value="GIY_YIG"/>
    <property type="match status" value="1"/>
</dbReference>
<protein>
    <submittedName>
        <fullName evidence="3">Endonuclease</fullName>
    </submittedName>
</protein>
<dbReference type="SMART" id="SM00465">
    <property type="entry name" value="GIYc"/>
    <property type="match status" value="1"/>
</dbReference>